<feature type="domain" description="Glycosyl transferase family 1" evidence="1">
    <location>
        <begin position="174"/>
        <end position="318"/>
    </location>
</feature>
<dbReference type="PANTHER" id="PTHR12526:SF638">
    <property type="entry name" value="SPORE COAT PROTEIN SA"/>
    <property type="match status" value="1"/>
</dbReference>
<dbReference type="CDD" id="cd03801">
    <property type="entry name" value="GT4_PimA-like"/>
    <property type="match status" value="1"/>
</dbReference>
<dbReference type="Gene3D" id="3.40.50.2000">
    <property type="entry name" value="Glycogen Phosphorylase B"/>
    <property type="match status" value="2"/>
</dbReference>
<comment type="caution">
    <text evidence="3">The sequence shown here is derived from an EMBL/GenBank/DDBJ whole genome shotgun (WGS) entry which is preliminary data.</text>
</comment>
<dbReference type="GeneID" id="49610994"/>
<organism evidence="3 4">
    <name type="scientific">Latilactobacillus curvatus JCM 1096 = DSM 20019</name>
    <dbReference type="NCBI Taxonomy" id="1293592"/>
    <lineage>
        <taxon>Bacteria</taxon>
        <taxon>Bacillati</taxon>
        <taxon>Bacillota</taxon>
        <taxon>Bacilli</taxon>
        <taxon>Lactobacillales</taxon>
        <taxon>Lactobacillaceae</taxon>
        <taxon>Latilactobacillus</taxon>
    </lineage>
</organism>
<dbReference type="Proteomes" id="UP000050828">
    <property type="component" value="Unassembled WGS sequence"/>
</dbReference>
<dbReference type="Pfam" id="PF00534">
    <property type="entry name" value="Glycos_transf_1"/>
    <property type="match status" value="1"/>
</dbReference>
<protein>
    <submittedName>
        <fullName evidence="3">Glycosyltransferase</fullName>
    </submittedName>
</protein>
<gene>
    <name evidence="3" type="ORF">FC08_GL001042</name>
</gene>
<sequence>MKVLHINAGLENGGGLSHIIGLLSHLPEDDVELLTFADGPVAKAAKDKGIKVKILGKNSRYDFSLLKVLAKYINDGNFDLVHTHGARANLFISLIKRKIKARWIITVHSDPRLDFMNRGMLGRIFTNLNVKSLKKSDGIFAVTNNFKEILLALGLPDSKIKVIYNGIAFSKKAPQLQEHKNFEIVIVGRLHPIKGHAVLLEAFQAANMTSAHLTIIGDGELKSELQADVKKLGLDNQVLFTGLLTQDEINLRYLKTDLAVLSSFSESFPLVLLEAANFAIPVIATDVGDMRQLIPNSSYGWIVPTHNVKAMSLALEEAYGKWQSGDLKKTGFALETHAKKYFSIDRLCKTTMDGYRYFLSK</sequence>
<feature type="domain" description="Glycosyltransferase subfamily 4-like N-terminal" evidence="2">
    <location>
        <begin position="13"/>
        <end position="167"/>
    </location>
</feature>
<evidence type="ECO:0000313" key="3">
    <source>
        <dbReference type="EMBL" id="KRK91899.1"/>
    </source>
</evidence>
<accession>A0AAJ0LEE9</accession>
<dbReference type="Pfam" id="PF13439">
    <property type="entry name" value="Glyco_transf_4"/>
    <property type="match status" value="1"/>
</dbReference>
<evidence type="ECO:0000259" key="1">
    <source>
        <dbReference type="Pfam" id="PF00534"/>
    </source>
</evidence>
<dbReference type="SUPFAM" id="SSF53756">
    <property type="entry name" value="UDP-Glycosyltransferase/glycogen phosphorylase"/>
    <property type="match status" value="1"/>
</dbReference>
<dbReference type="GO" id="GO:0016757">
    <property type="term" value="F:glycosyltransferase activity"/>
    <property type="evidence" value="ECO:0007669"/>
    <property type="project" value="InterPro"/>
</dbReference>
<proteinExistence type="predicted"/>
<name>A0AAJ0LEE9_LATCU</name>
<dbReference type="InterPro" id="IPR001296">
    <property type="entry name" value="Glyco_trans_1"/>
</dbReference>
<dbReference type="EMBL" id="AZDL01000039">
    <property type="protein sequence ID" value="KRK91899.1"/>
    <property type="molecule type" value="Genomic_DNA"/>
</dbReference>
<dbReference type="RefSeq" id="WP_056966553.1">
    <property type="nucleotide sequence ID" value="NZ_CP026116.1"/>
</dbReference>
<evidence type="ECO:0000259" key="2">
    <source>
        <dbReference type="Pfam" id="PF13439"/>
    </source>
</evidence>
<reference evidence="3 4" key="1">
    <citation type="journal article" date="2015" name="Genome Announc.">
        <title>Expanding the biotechnology potential of lactobacilli through comparative genomics of 213 strains and associated genera.</title>
        <authorList>
            <person name="Sun Z."/>
            <person name="Harris H.M."/>
            <person name="McCann A."/>
            <person name="Guo C."/>
            <person name="Argimon S."/>
            <person name="Zhang W."/>
            <person name="Yang X."/>
            <person name="Jeffery I.B."/>
            <person name="Cooney J.C."/>
            <person name="Kagawa T.F."/>
            <person name="Liu W."/>
            <person name="Song Y."/>
            <person name="Salvetti E."/>
            <person name="Wrobel A."/>
            <person name="Rasinkangas P."/>
            <person name="Parkhill J."/>
            <person name="Rea M.C."/>
            <person name="O'Sullivan O."/>
            <person name="Ritari J."/>
            <person name="Douillard F.P."/>
            <person name="Paul Ross R."/>
            <person name="Yang R."/>
            <person name="Briner A.E."/>
            <person name="Felis G.E."/>
            <person name="de Vos W.M."/>
            <person name="Barrangou R."/>
            <person name="Klaenhammer T.R."/>
            <person name="Caufield P.W."/>
            <person name="Cui Y."/>
            <person name="Zhang H."/>
            <person name="O'Toole P.W."/>
        </authorList>
    </citation>
    <scope>NUCLEOTIDE SEQUENCE [LARGE SCALE GENOMIC DNA]</scope>
    <source>
        <strain evidence="3 4">DSM 20019</strain>
    </source>
</reference>
<dbReference type="AlphaFoldDB" id="A0AAJ0LEE9"/>
<dbReference type="InterPro" id="IPR028098">
    <property type="entry name" value="Glyco_trans_4-like_N"/>
</dbReference>
<dbReference type="PANTHER" id="PTHR12526">
    <property type="entry name" value="GLYCOSYLTRANSFERASE"/>
    <property type="match status" value="1"/>
</dbReference>
<evidence type="ECO:0000313" key="4">
    <source>
        <dbReference type="Proteomes" id="UP000050828"/>
    </source>
</evidence>